<dbReference type="KEGG" id="mcad:Pan265_28420"/>
<dbReference type="GO" id="GO:0051301">
    <property type="term" value="P:cell division"/>
    <property type="evidence" value="ECO:0007669"/>
    <property type="project" value="UniProtKB-KW"/>
</dbReference>
<keyword evidence="2" id="KW-0472">Membrane</keyword>
<proteinExistence type="predicted"/>
<dbReference type="EMBL" id="CP036280">
    <property type="protein sequence ID" value="QDU72964.1"/>
    <property type="molecule type" value="Genomic_DNA"/>
</dbReference>
<evidence type="ECO:0000256" key="1">
    <source>
        <dbReference type="SAM" id="MobiDB-lite"/>
    </source>
</evidence>
<evidence type="ECO:0000256" key="2">
    <source>
        <dbReference type="SAM" id="Phobius"/>
    </source>
</evidence>
<keyword evidence="2" id="KW-0812">Transmembrane</keyword>
<evidence type="ECO:0000313" key="4">
    <source>
        <dbReference type="Proteomes" id="UP000320386"/>
    </source>
</evidence>
<feature type="region of interest" description="Disordered" evidence="1">
    <location>
        <begin position="1"/>
        <end position="31"/>
    </location>
</feature>
<keyword evidence="3" id="KW-0132">Cell division</keyword>
<keyword evidence="2" id="KW-1133">Transmembrane helix</keyword>
<evidence type="ECO:0000313" key="3">
    <source>
        <dbReference type="EMBL" id="QDU72964.1"/>
    </source>
</evidence>
<reference evidence="3 4" key="1">
    <citation type="submission" date="2019-02" db="EMBL/GenBank/DDBJ databases">
        <title>Deep-cultivation of Planctomycetes and their phenomic and genomic characterization uncovers novel biology.</title>
        <authorList>
            <person name="Wiegand S."/>
            <person name="Jogler M."/>
            <person name="Boedeker C."/>
            <person name="Pinto D."/>
            <person name="Vollmers J."/>
            <person name="Rivas-Marin E."/>
            <person name="Kohn T."/>
            <person name="Peeters S.H."/>
            <person name="Heuer A."/>
            <person name="Rast P."/>
            <person name="Oberbeckmann S."/>
            <person name="Bunk B."/>
            <person name="Jeske O."/>
            <person name="Meyerdierks A."/>
            <person name="Storesund J.E."/>
            <person name="Kallscheuer N."/>
            <person name="Luecker S."/>
            <person name="Lage O.M."/>
            <person name="Pohl T."/>
            <person name="Merkel B.J."/>
            <person name="Hornburger P."/>
            <person name="Mueller R.-W."/>
            <person name="Bruemmer F."/>
            <person name="Labrenz M."/>
            <person name="Spormann A.M."/>
            <person name="Op den Camp H."/>
            <person name="Overmann J."/>
            <person name="Amann R."/>
            <person name="Jetten M.S.M."/>
            <person name="Mascher T."/>
            <person name="Medema M.H."/>
            <person name="Devos D.P."/>
            <person name="Kaster A.-K."/>
            <person name="Ovreas L."/>
            <person name="Rohde M."/>
            <person name="Galperin M.Y."/>
            <person name="Jogler C."/>
        </authorList>
    </citation>
    <scope>NUCLEOTIDE SEQUENCE [LARGE SCALE GENOMIC DNA]</scope>
    <source>
        <strain evidence="3 4">Pan265</strain>
    </source>
</reference>
<keyword evidence="4" id="KW-1185">Reference proteome</keyword>
<dbReference type="Proteomes" id="UP000320386">
    <property type="component" value="Chromosome"/>
</dbReference>
<keyword evidence="3" id="KW-0131">Cell cycle</keyword>
<feature type="transmembrane region" description="Helical" evidence="2">
    <location>
        <begin position="38"/>
        <end position="57"/>
    </location>
</feature>
<dbReference type="OrthoDB" id="287558at2"/>
<organism evidence="3 4">
    <name type="scientific">Mucisphaera calidilacus</name>
    <dbReference type="NCBI Taxonomy" id="2527982"/>
    <lineage>
        <taxon>Bacteria</taxon>
        <taxon>Pseudomonadati</taxon>
        <taxon>Planctomycetota</taxon>
        <taxon>Phycisphaerae</taxon>
        <taxon>Phycisphaerales</taxon>
        <taxon>Phycisphaeraceae</taxon>
        <taxon>Mucisphaera</taxon>
    </lineage>
</organism>
<protein>
    <submittedName>
        <fullName evidence="3">Cell division protein FtsQ</fullName>
    </submittedName>
</protein>
<gene>
    <name evidence="3" type="primary">ftsQ</name>
    <name evidence="3" type="ORF">Pan265_28420</name>
</gene>
<sequence length="303" mass="33109">MWPFNKSSTKKKGGSRRKSSKNAQTPAGWGNPATRRGLQLLAVAAVVVTLLAGWLPLERGLQRYLQNNDPLPVDPATVELVGLPDWMNPLYAKELRALVAERLTDDRLDQRGVAIAAEALESSAWVAEVTRIRRLSNGGVEAQALYRTPVAVVESRDGCYIVDRQGIRLSGTYTRTAASERLNLPLITGLRTPTPRLGESWEGDEIAAGISLATLVSQEPFAQEVVAFDVSERDSQGRLRLVMHTSQGRVRWGLPPGQERALERPAAVKLSWLREVASERGSIDAGGAVVDVYTPVVQVSRMP</sequence>
<name>A0A518C190_9BACT</name>
<dbReference type="AlphaFoldDB" id="A0A518C190"/>
<accession>A0A518C190</accession>
<dbReference type="RefSeq" id="WP_145447107.1">
    <property type="nucleotide sequence ID" value="NZ_CP036280.1"/>
</dbReference>
<feature type="compositionally biased region" description="Basic residues" evidence="1">
    <location>
        <begin position="8"/>
        <end position="20"/>
    </location>
</feature>